<feature type="transmembrane region" description="Helical" evidence="2">
    <location>
        <begin position="6"/>
        <end position="24"/>
    </location>
</feature>
<dbReference type="RefSeq" id="WP_150529243.1">
    <property type="nucleotide sequence ID" value="NZ_BNBW01000008.1"/>
</dbReference>
<organism evidence="3 4">
    <name type="scientific">Streptomyces vinaceus</name>
    <dbReference type="NCBI Taxonomy" id="1960"/>
    <lineage>
        <taxon>Bacteria</taxon>
        <taxon>Bacillati</taxon>
        <taxon>Actinomycetota</taxon>
        <taxon>Actinomycetes</taxon>
        <taxon>Kitasatosporales</taxon>
        <taxon>Streptomycetaceae</taxon>
        <taxon>Streptomyces</taxon>
    </lineage>
</organism>
<sequence length="270" mass="29129">MHASTVASVAVPVTAALYGLTGVVRGRAAVRHRRALDRWAAVLADPYQAALERWWPNDAVQAATARLLLDGLVTVNHRGNLRPAPGAADPARAPGHPLPEAVLAALRRRSAPATLGSLVLRDEGFASARREFREARPDLLTVREPAGASKLGLYLVLAEMLFCVCGLMSLQPGGDAEWTAAWAAWIGVIAQIVWFPVHDRARGLGWTGDADAVETARLGPPHPALCALEARDPETFRRLRVSRLRTRRGRNRGRPRRRTPAGSGEPVSTG</sequence>
<dbReference type="EMBL" id="CP023692">
    <property type="protein sequence ID" value="QEV48225.1"/>
    <property type="molecule type" value="Genomic_DNA"/>
</dbReference>
<dbReference type="AlphaFoldDB" id="A0A5J6JCG8"/>
<dbReference type="KEGG" id="svn:CP980_26845"/>
<dbReference type="Proteomes" id="UP000325563">
    <property type="component" value="Chromosome"/>
</dbReference>
<keyword evidence="2" id="KW-0812">Transmembrane</keyword>
<evidence type="ECO:0000256" key="2">
    <source>
        <dbReference type="SAM" id="Phobius"/>
    </source>
</evidence>
<keyword evidence="2" id="KW-1133">Transmembrane helix</keyword>
<evidence type="ECO:0000313" key="3">
    <source>
        <dbReference type="EMBL" id="QEV48225.1"/>
    </source>
</evidence>
<keyword evidence="4" id="KW-1185">Reference proteome</keyword>
<feature type="transmembrane region" description="Helical" evidence="2">
    <location>
        <begin position="151"/>
        <end position="170"/>
    </location>
</feature>
<feature type="region of interest" description="Disordered" evidence="1">
    <location>
        <begin position="247"/>
        <end position="270"/>
    </location>
</feature>
<keyword evidence="2" id="KW-0472">Membrane</keyword>
<reference evidence="3 4" key="1">
    <citation type="submission" date="2017-09" db="EMBL/GenBank/DDBJ databases">
        <authorList>
            <person name="Lee N."/>
            <person name="Cho B.-K."/>
        </authorList>
    </citation>
    <scope>NUCLEOTIDE SEQUENCE [LARGE SCALE GENOMIC DNA]</scope>
    <source>
        <strain evidence="3 4">ATCC 27476</strain>
    </source>
</reference>
<dbReference type="GeneID" id="95614167"/>
<feature type="transmembrane region" description="Helical" evidence="2">
    <location>
        <begin position="176"/>
        <end position="197"/>
    </location>
</feature>
<gene>
    <name evidence="3" type="ORF">CP980_26845</name>
</gene>
<evidence type="ECO:0000256" key="1">
    <source>
        <dbReference type="SAM" id="MobiDB-lite"/>
    </source>
</evidence>
<feature type="compositionally biased region" description="Basic residues" evidence="1">
    <location>
        <begin position="247"/>
        <end position="259"/>
    </location>
</feature>
<proteinExistence type="predicted"/>
<name>A0A5J6JCG8_STRVI</name>
<evidence type="ECO:0000313" key="4">
    <source>
        <dbReference type="Proteomes" id="UP000325563"/>
    </source>
</evidence>
<accession>A0A5J6JCG8</accession>
<protein>
    <submittedName>
        <fullName evidence="3">Uncharacterized protein</fullName>
    </submittedName>
</protein>